<evidence type="ECO:0008006" key="2">
    <source>
        <dbReference type="Google" id="ProtNLM"/>
    </source>
</evidence>
<name>A0A6S6UMN3_9BACT</name>
<evidence type="ECO:0000313" key="1">
    <source>
        <dbReference type="EMBL" id="CAA6829473.1"/>
    </source>
</evidence>
<protein>
    <recommendedName>
        <fullName evidence="2">T9SS C-terminal target domain-containing protein</fullName>
    </recommendedName>
</protein>
<gene>
    <name evidence="1" type="ORF">HELGO_WM60460</name>
</gene>
<sequence length="660" mass="72438">MTKINHWFSLIVYFSLLPFAYSQELGQTETNHPSPNIPSNNTFRAACIGSRAQTDLDVNNVRARLRAGGDIWWDGAESHYVVPNVDPTSGAPEVSALFAGAIWLGAYDDGGNLILAAQTYRGRGNDYWTGPLDPDLGTIERIDCERWDLHFTVYGAAIDALRTDFLDPINPGVQNTPSKGLLGWPGRGNPNFLAVHGFDIRAYDQELAPFIDANNDGIYNPYDGDHPIIEVSGCEESNYNTPVYADQMTWWVYNDNGGLHGQSSGQTMKMEIQAMAFGYATTNSINDMSFYRYKLLNRNKLALNSTYFSLWTDPALGCPTDDYIGCDTVTGMGYVYNQDVVDESSCLGGAYPGYGTEVPALGVDYFRGPLDSAGNQIGLSSFQYHINNTSDPKGDPTSTLGFYRLISGYWPNGTPITAGGDGYDPSNQSATPTSFVFPSFPNETGSGAWSMCSESLSGLDQRFLHTSGPFVLKPGATNEIISGVVWVPNLPDYPCPSLTPLVEADVLAQNLFDNCFKITDGPDAPYIDVIELDQALILNLSYNKNQNNFGLGYSESPGDLQPFAPLDTTYNFQGYKIYQVKSANISVTELEDESKARLIFQTDVNDGISKIANWEKFRDEDLGIDVSVPTIQVEGSNTGIKHTFRVVEDQFAVGEKDLIN</sequence>
<feature type="non-terminal residue" evidence="1">
    <location>
        <position position="660"/>
    </location>
</feature>
<dbReference type="EMBL" id="CACVAQ010000495">
    <property type="protein sequence ID" value="CAA6829473.1"/>
    <property type="molecule type" value="Genomic_DNA"/>
</dbReference>
<dbReference type="AlphaFoldDB" id="A0A6S6UMN3"/>
<reference evidence="1" key="1">
    <citation type="submission" date="2020-01" db="EMBL/GenBank/DDBJ databases">
        <authorList>
            <person name="Meier V. D."/>
            <person name="Meier V D."/>
        </authorList>
    </citation>
    <scope>NUCLEOTIDE SEQUENCE</scope>
    <source>
        <strain evidence="1">HLG_WM_MAG_10</strain>
    </source>
</reference>
<organism evidence="1">
    <name type="scientific">uncultured Aureispira sp</name>
    <dbReference type="NCBI Taxonomy" id="1331704"/>
    <lineage>
        <taxon>Bacteria</taxon>
        <taxon>Pseudomonadati</taxon>
        <taxon>Bacteroidota</taxon>
        <taxon>Saprospiria</taxon>
        <taxon>Saprospirales</taxon>
        <taxon>Saprospiraceae</taxon>
        <taxon>Aureispira</taxon>
        <taxon>environmental samples</taxon>
    </lineage>
</organism>
<accession>A0A6S6UMN3</accession>
<proteinExistence type="predicted"/>